<dbReference type="Proteomes" id="UP000037151">
    <property type="component" value="Unassembled WGS sequence"/>
</dbReference>
<dbReference type="EMBL" id="JPPY01000024">
    <property type="protein sequence ID" value="KND39384.1"/>
    <property type="molecule type" value="Genomic_DNA"/>
</dbReference>
<comment type="caution">
    <text evidence="2">The sequence shown here is derived from an EMBL/GenBank/DDBJ whole genome shotgun (WGS) entry which is preliminary data.</text>
</comment>
<name>A0A0L0KP94_9ACTN</name>
<gene>
    <name evidence="2" type="ORF">IQ63_03695</name>
</gene>
<accession>A0A0L0KP94</accession>
<proteinExistence type="predicted"/>
<organism evidence="2 3">
    <name type="scientific">Streptomyces acidiscabies</name>
    <dbReference type="NCBI Taxonomy" id="42234"/>
    <lineage>
        <taxon>Bacteria</taxon>
        <taxon>Bacillati</taxon>
        <taxon>Actinomycetota</taxon>
        <taxon>Actinomycetes</taxon>
        <taxon>Kitasatosporales</taxon>
        <taxon>Streptomycetaceae</taxon>
        <taxon>Streptomyces</taxon>
    </lineage>
</organism>
<sequence>MPAFVGSAAASYAGVPGPSYTVGVGEGFVSGVAAPRSSTTGGGPRGTPEPNVPSAGGAQGTDGAPSGIAAPGGGVATSGVPASAEGVTASGVTASAFAAPSAGGAHEPGPGTLS</sequence>
<dbReference type="AlphaFoldDB" id="A0A0L0KP94"/>
<evidence type="ECO:0000256" key="1">
    <source>
        <dbReference type="SAM" id="MobiDB-lite"/>
    </source>
</evidence>
<reference evidence="3" key="1">
    <citation type="submission" date="2014-07" db="EMBL/GenBank/DDBJ databases">
        <title>Genome sequencing of plant-pathogenic Streptomyces species.</title>
        <authorList>
            <person name="Harrison J."/>
            <person name="Sapp M."/>
            <person name="Thwaites R."/>
            <person name="Studholme D.J."/>
        </authorList>
    </citation>
    <scope>NUCLEOTIDE SEQUENCE [LARGE SCALE GENOMIC DNA]</scope>
    <source>
        <strain evidence="3">NCPPB 4445</strain>
    </source>
</reference>
<evidence type="ECO:0000313" key="3">
    <source>
        <dbReference type="Proteomes" id="UP000037151"/>
    </source>
</evidence>
<protein>
    <submittedName>
        <fullName evidence="2">Uncharacterized protein</fullName>
    </submittedName>
</protein>
<feature type="region of interest" description="Disordered" evidence="1">
    <location>
        <begin position="31"/>
        <end position="82"/>
    </location>
</feature>
<evidence type="ECO:0000313" key="2">
    <source>
        <dbReference type="EMBL" id="KND39384.1"/>
    </source>
</evidence>